<evidence type="ECO:0000256" key="1">
    <source>
        <dbReference type="SAM" id="MobiDB-lite"/>
    </source>
</evidence>
<evidence type="ECO:0000313" key="2">
    <source>
        <dbReference type="EMBL" id="KAH0547100.1"/>
    </source>
</evidence>
<comment type="caution">
    <text evidence="2">The sequence shown here is derived from an EMBL/GenBank/DDBJ whole genome shotgun (WGS) entry which is preliminary data.</text>
</comment>
<protein>
    <submittedName>
        <fullName evidence="2">Uncharacterized protein</fullName>
    </submittedName>
</protein>
<feature type="compositionally biased region" description="Polar residues" evidence="1">
    <location>
        <begin position="197"/>
        <end position="213"/>
    </location>
</feature>
<dbReference type="EMBL" id="JAHXZJ010002237">
    <property type="protein sequence ID" value="KAH0547100.1"/>
    <property type="molecule type" value="Genomic_DNA"/>
</dbReference>
<dbReference type="AlphaFoldDB" id="A0AAV7I8S4"/>
<dbReference type="Proteomes" id="UP000826195">
    <property type="component" value="Unassembled WGS sequence"/>
</dbReference>
<evidence type="ECO:0000313" key="3">
    <source>
        <dbReference type="Proteomes" id="UP000826195"/>
    </source>
</evidence>
<organism evidence="2 3">
    <name type="scientific">Cotesia glomerata</name>
    <name type="common">Lepidopteran parasitic wasp</name>
    <name type="synonym">Apanteles glomeratus</name>
    <dbReference type="NCBI Taxonomy" id="32391"/>
    <lineage>
        <taxon>Eukaryota</taxon>
        <taxon>Metazoa</taxon>
        <taxon>Ecdysozoa</taxon>
        <taxon>Arthropoda</taxon>
        <taxon>Hexapoda</taxon>
        <taxon>Insecta</taxon>
        <taxon>Pterygota</taxon>
        <taxon>Neoptera</taxon>
        <taxon>Endopterygota</taxon>
        <taxon>Hymenoptera</taxon>
        <taxon>Apocrita</taxon>
        <taxon>Ichneumonoidea</taxon>
        <taxon>Braconidae</taxon>
        <taxon>Microgastrinae</taxon>
        <taxon>Cotesia</taxon>
    </lineage>
</organism>
<sequence>MEEQFANIEYVLIAPDILVPLTWPIYGLEDFVVKLLRKIMSTSQQESPIIRVHDISVRLMKNHPNGFPFVCELVSTEQVIGVDVYDIVPSEDVNNDLIGVVSGSDFRALQRRTSWARVREPTCVLRSQTLEPGNFFIPVIELTSSVDDTPGSSQPPIRRLNRSLIELLRRFDGNSPGESEPRDQDNSSLLELENNEVDSTSTTTVQASRSTTPPVRISTPADQAQTNETNAPVVQHTNFYNWMITTVILDDLSYRQPFINSAQDANQLTQEDLYLQALDLYLNADRLRPQELVNLPFLPRPMRTGDTLLDIPFLDPLLVVLWRIHIDDVHWMLNVLPWRVVDRPIRTGCSILAWIIDIPRIHEFLEETRAPFFIVVKLIRFLDSYHESLDHQAYQDSLYGKDVIIVAKRIIISVSHNSKPDYVEHVMLRDRRDIFQGDRDTDQAMMLVPMLNQVSVD</sequence>
<name>A0AAV7I8S4_COTGL</name>
<reference evidence="2 3" key="1">
    <citation type="journal article" date="2021" name="J. Hered.">
        <title>A chromosome-level genome assembly of the parasitoid wasp, Cotesia glomerata (Hymenoptera: Braconidae).</title>
        <authorList>
            <person name="Pinto B.J."/>
            <person name="Weis J.J."/>
            <person name="Gamble T."/>
            <person name="Ode P.J."/>
            <person name="Paul R."/>
            <person name="Zaspel J.M."/>
        </authorList>
    </citation>
    <scope>NUCLEOTIDE SEQUENCE [LARGE SCALE GENOMIC DNA]</scope>
    <source>
        <strain evidence="2">CgM1</strain>
    </source>
</reference>
<keyword evidence="3" id="KW-1185">Reference proteome</keyword>
<accession>A0AAV7I8S4</accession>
<feature type="region of interest" description="Disordered" evidence="1">
    <location>
        <begin position="194"/>
        <end position="227"/>
    </location>
</feature>
<proteinExistence type="predicted"/>
<gene>
    <name evidence="2" type="ORF">KQX54_017091</name>
</gene>